<dbReference type="GO" id="GO:0019700">
    <property type="term" value="P:organic phosphonate catabolic process"/>
    <property type="evidence" value="ECO:0007669"/>
    <property type="project" value="InterPro"/>
</dbReference>
<name>A0AA35SSC8_GEOBA</name>
<evidence type="ECO:0000256" key="1">
    <source>
        <dbReference type="ARBA" id="ARBA00001946"/>
    </source>
</evidence>
<reference evidence="7" key="1">
    <citation type="submission" date="2023-03" db="EMBL/GenBank/DDBJ databases">
        <authorList>
            <person name="Steffen K."/>
            <person name="Cardenas P."/>
        </authorList>
    </citation>
    <scope>NUCLEOTIDE SEQUENCE</scope>
</reference>
<evidence type="ECO:0000313" key="8">
    <source>
        <dbReference type="Proteomes" id="UP001174909"/>
    </source>
</evidence>
<evidence type="ECO:0000313" key="7">
    <source>
        <dbReference type="EMBL" id="CAI8034488.1"/>
    </source>
</evidence>
<evidence type="ECO:0000256" key="4">
    <source>
        <dbReference type="ARBA" id="ARBA00022801"/>
    </source>
</evidence>
<dbReference type="Pfam" id="PF00702">
    <property type="entry name" value="Hydrolase"/>
    <property type="match status" value="1"/>
</dbReference>
<evidence type="ECO:0000256" key="2">
    <source>
        <dbReference type="ARBA" id="ARBA00011738"/>
    </source>
</evidence>
<dbReference type="InterPro" id="IPR023198">
    <property type="entry name" value="PGP-like_dom2"/>
</dbReference>
<comment type="cofactor">
    <cofactor evidence="1">
        <name>Mg(2+)</name>
        <dbReference type="ChEBI" id="CHEBI:18420"/>
    </cofactor>
</comment>
<evidence type="ECO:0000256" key="6">
    <source>
        <dbReference type="ARBA" id="ARBA00023270"/>
    </source>
</evidence>
<dbReference type="InterPro" id="IPR036412">
    <property type="entry name" value="HAD-like_sf"/>
</dbReference>
<dbReference type="PANTHER" id="PTHR43434">
    <property type="entry name" value="PHOSPHOGLYCOLATE PHOSPHATASE"/>
    <property type="match status" value="1"/>
</dbReference>
<protein>
    <submittedName>
        <fullName evidence="7">Phosphonoacetaldehyde hydrolase</fullName>
    </submittedName>
</protein>
<dbReference type="GO" id="GO:0008967">
    <property type="term" value="F:phosphoglycolate phosphatase activity"/>
    <property type="evidence" value="ECO:0007669"/>
    <property type="project" value="TreeGrafter"/>
</dbReference>
<dbReference type="EMBL" id="CASHTH010002735">
    <property type="protein sequence ID" value="CAI8034488.1"/>
    <property type="molecule type" value="Genomic_DNA"/>
</dbReference>
<keyword evidence="4 7" id="KW-0378">Hydrolase</keyword>
<proteinExistence type="inferred from homology"/>
<dbReference type="SUPFAM" id="SSF56784">
    <property type="entry name" value="HAD-like"/>
    <property type="match status" value="1"/>
</dbReference>
<dbReference type="Gene3D" id="1.10.150.240">
    <property type="entry name" value="Putative phosphatase, domain 2"/>
    <property type="match status" value="1"/>
</dbReference>
<accession>A0AA35SSC8</accession>
<dbReference type="InterPro" id="IPR023214">
    <property type="entry name" value="HAD_sf"/>
</dbReference>
<keyword evidence="6" id="KW-0704">Schiff base</keyword>
<dbReference type="GO" id="GO:0005829">
    <property type="term" value="C:cytosol"/>
    <property type="evidence" value="ECO:0007669"/>
    <property type="project" value="TreeGrafter"/>
</dbReference>
<evidence type="ECO:0000256" key="3">
    <source>
        <dbReference type="ARBA" id="ARBA00022723"/>
    </source>
</evidence>
<dbReference type="GO" id="GO:0050194">
    <property type="term" value="F:phosphonoacetaldehyde hydrolase activity"/>
    <property type="evidence" value="ECO:0007669"/>
    <property type="project" value="InterPro"/>
</dbReference>
<organism evidence="7 8">
    <name type="scientific">Geodia barretti</name>
    <name type="common">Barrett's horny sponge</name>
    <dbReference type="NCBI Taxonomy" id="519541"/>
    <lineage>
        <taxon>Eukaryota</taxon>
        <taxon>Metazoa</taxon>
        <taxon>Porifera</taxon>
        <taxon>Demospongiae</taxon>
        <taxon>Heteroscleromorpha</taxon>
        <taxon>Tetractinellida</taxon>
        <taxon>Astrophorina</taxon>
        <taxon>Geodiidae</taxon>
        <taxon>Geodia</taxon>
    </lineage>
</organism>
<comment type="caution">
    <text evidence="7">The sequence shown here is derived from an EMBL/GenBank/DDBJ whole genome shotgun (WGS) entry which is preliminary data.</text>
</comment>
<dbReference type="InterPro" id="IPR006323">
    <property type="entry name" value="Phosphonoacetald_hydro"/>
</dbReference>
<sequence length="252" mass="28106">MDYGCYAPAVVFIEVYKRKDVPITIEEARVPMGAHKKVHIRKISQIESVAQRWQDVHGRNPNEADVEAMFQEFIPLQLACLADYTDLIPGTLEAVAEFRSRELKIGSTTGYLGEMMELLLKEASNRGYAPDATVCASDVPAGRPEPWMCLQNAMNLGIYPMEAIVKVGDTLPDIEEGLNAGMWTIGLAKTGNEIGLNEQEIADLPQDILEAKLTQAYTRMYQTGAHYVVDGIWDVPPILDLIDERLQRGERP</sequence>
<dbReference type="HAMAP" id="MF_01375">
    <property type="entry name" value="PhnX"/>
    <property type="match status" value="1"/>
</dbReference>
<comment type="subunit">
    <text evidence="2">Homodimer.</text>
</comment>
<dbReference type="Proteomes" id="UP001174909">
    <property type="component" value="Unassembled WGS sequence"/>
</dbReference>
<dbReference type="NCBIfam" id="TIGR01422">
    <property type="entry name" value="phosphonatase"/>
    <property type="match status" value="1"/>
</dbReference>
<evidence type="ECO:0000256" key="5">
    <source>
        <dbReference type="ARBA" id="ARBA00022842"/>
    </source>
</evidence>
<dbReference type="AlphaFoldDB" id="A0AA35SSC8"/>
<dbReference type="Gene3D" id="3.40.50.1000">
    <property type="entry name" value="HAD superfamily/HAD-like"/>
    <property type="match status" value="1"/>
</dbReference>
<keyword evidence="8" id="KW-1185">Reference proteome</keyword>
<dbReference type="PANTHER" id="PTHR43434:SF19">
    <property type="entry name" value="PHOSPHONOACETALDEHYDE HYDROLASE"/>
    <property type="match status" value="1"/>
</dbReference>
<keyword evidence="5" id="KW-0460">Magnesium</keyword>
<keyword evidence="3" id="KW-0479">Metal-binding</keyword>
<dbReference type="GO" id="GO:0006281">
    <property type="term" value="P:DNA repair"/>
    <property type="evidence" value="ECO:0007669"/>
    <property type="project" value="TreeGrafter"/>
</dbReference>
<gene>
    <name evidence="7" type="ORF">GBAR_LOCUS19413</name>
</gene>
<dbReference type="InterPro" id="IPR050155">
    <property type="entry name" value="HAD-like_hydrolase_sf"/>
</dbReference>
<dbReference type="FunFam" id="1.10.150.240:FF:000006">
    <property type="entry name" value="Phosphonoacetaldehyde hydrolase"/>
    <property type="match status" value="1"/>
</dbReference>
<dbReference type="GO" id="GO:0046872">
    <property type="term" value="F:metal ion binding"/>
    <property type="evidence" value="ECO:0007669"/>
    <property type="project" value="UniProtKB-KW"/>
</dbReference>